<evidence type="ECO:0000313" key="2">
    <source>
        <dbReference type="Proteomes" id="UP000203782"/>
    </source>
</evidence>
<name>A0A0H3YEM6_9CAUD</name>
<dbReference type="RefSeq" id="YP_009224635.1">
    <property type="nucleotide sequence ID" value="NC_029081.1"/>
</dbReference>
<keyword evidence="2" id="KW-1185">Reference proteome</keyword>
<dbReference type="OrthoDB" id="33014at10239"/>
<evidence type="ECO:0000313" key="1">
    <source>
        <dbReference type="EMBL" id="AKN21161.1"/>
    </source>
</evidence>
<organism evidence="1 2">
    <name type="scientific">Pectobacterium phage Peat1</name>
    <dbReference type="NCBI Taxonomy" id="1654601"/>
    <lineage>
        <taxon>Viruses</taxon>
        <taxon>Duplodnaviria</taxon>
        <taxon>Heunggongvirae</taxon>
        <taxon>Uroviricota</taxon>
        <taxon>Caudoviricetes</taxon>
        <taxon>Autographivirales</taxon>
        <taxon>Autoscriptoviridae</taxon>
        <taxon>Corkvirinae</taxon>
        <taxon>Phimunavirus</taxon>
        <taxon>Phimunavirus peat1</taxon>
    </lineage>
</organism>
<dbReference type="EMBL" id="KR604693">
    <property type="protein sequence ID" value="AKN21161.1"/>
    <property type="molecule type" value="Genomic_DNA"/>
</dbReference>
<dbReference type="GeneID" id="26795791"/>
<dbReference type="Proteomes" id="UP000203782">
    <property type="component" value="Segment"/>
</dbReference>
<sequence length="108" mass="12432">MASLNIKDYIAVDISSPTGLVWITEEVFQKISALRPIGMTWNQYLAQINSFAEAQIIKDIAEDYNRKRRSQDFLEHCKKCAETVATWPEWKQRACDPMTALSPPTLKR</sequence>
<proteinExistence type="predicted"/>
<dbReference type="KEGG" id="vg:26795791"/>
<protein>
    <submittedName>
        <fullName evidence="1">Uncharacterized protein</fullName>
    </submittedName>
</protein>
<reference evidence="1 2" key="1">
    <citation type="journal article" date="2015" name="Genome Announc.">
        <title>Complete Genome Sequence of Phytopathogenic Pectobacterium atrosepticum Bacteriophage Peat1.</title>
        <authorList>
            <person name="Kalischuk M."/>
            <person name="Hachey J."/>
            <person name="Kawchuk L."/>
        </authorList>
    </citation>
    <scope>NUCLEOTIDE SEQUENCE [LARGE SCALE GENOMIC DNA]</scope>
</reference>
<accession>A0A0H3YEM6</accession>